<organism evidence="3 4">
    <name type="scientific">Proteiniborus ethanoligenes</name>
    <dbReference type="NCBI Taxonomy" id="415015"/>
    <lineage>
        <taxon>Bacteria</taxon>
        <taxon>Bacillati</taxon>
        <taxon>Bacillota</taxon>
        <taxon>Clostridia</taxon>
        <taxon>Eubacteriales</taxon>
        <taxon>Proteiniborus</taxon>
    </lineage>
</organism>
<feature type="domain" description="Histidine kinase/HSP90-like ATPase" evidence="2">
    <location>
        <begin position="29"/>
        <end position="121"/>
    </location>
</feature>
<evidence type="ECO:0000259" key="2">
    <source>
        <dbReference type="Pfam" id="PF13581"/>
    </source>
</evidence>
<dbReference type="InterPro" id="IPR003594">
    <property type="entry name" value="HATPase_dom"/>
</dbReference>
<evidence type="ECO:0000313" key="4">
    <source>
        <dbReference type="Proteomes" id="UP000198625"/>
    </source>
</evidence>
<keyword evidence="3" id="KW-0808">Transferase</keyword>
<dbReference type="RefSeq" id="WP_208975237.1">
    <property type="nucleotide sequence ID" value="NZ_FNQE01000018.1"/>
</dbReference>
<reference evidence="3 4" key="1">
    <citation type="submission" date="2016-10" db="EMBL/GenBank/DDBJ databases">
        <authorList>
            <person name="de Groot N.N."/>
        </authorList>
    </citation>
    <scope>NUCLEOTIDE SEQUENCE [LARGE SCALE GENOMIC DNA]</scope>
    <source>
        <strain evidence="3 4">DSM 21650</strain>
    </source>
</reference>
<accession>A0A1H3Q3R6</accession>
<proteinExistence type="predicted"/>
<dbReference type="CDD" id="cd16936">
    <property type="entry name" value="HATPase_RsbW-like"/>
    <property type="match status" value="1"/>
</dbReference>
<gene>
    <name evidence="3" type="ORF">SAMN05660462_01777</name>
</gene>
<dbReference type="STRING" id="415015.SAMN05660462_01777"/>
<dbReference type="SUPFAM" id="SSF55874">
    <property type="entry name" value="ATPase domain of HSP90 chaperone/DNA topoisomerase II/histidine kinase"/>
    <property type="match status" value="1"/>
</dbReference>
<dbReference type="Gene3D" id="3.30.565.10">
    <property type="entry name" value="Histidine kinase-like ATPase, C-terminal domain"/>
    <property type="match status" value="1"/>
</dbReference>
<dbReference type="Proteomes" id="UP000198625">
    <property type="component" value="Unassembled WGS sequence"/>
</dbReference>
<dbReference type="PANTHER" id="PTHR35526">
    <property type="entry name" value="ANTI-SIGMA-F FACTOR RSBW-RELATED"/>
    <property type="match status" value="1"/>
</dbReference>
<keyword evidence="1" id="KW-0723">Serine/threonine-protein kinase</keyword>
<keyword evidence="3" id="KW-0418">Kinase</keyword>
<dbReference type="InterPro" id="IPR050267">
    <property type="entry name" value="Anti-sigma-factor_SerPK"/>
</dbReference>
<dbReference type="InterPro" id="IPR036890">
    <property type="entry name" value="HATPase_C_sf"/>
</dbReference>
<evidence type="ECO:0000256" key="1">
    <source>
        <dbReference type="ARBA" id="ARBA00022527"/>
    </source>
</evidence>
<dbReference type="EMBL" id="FNQE01000018">
    <property type="protein sequence ID" value="SDZ08027.1"/>
    <property type="molecule type" value="Genomic_DNA"/>
</dbReference>
<protein>
    <submittedName>
        <fullName evidence="3">Serine/threonine-protein kinase RsbW</fullName>
    </submittedName>
</protein>
<dbReference type="PANTHER" id="PTHR35526:SF3">
    <property type="entry name" value="ANTI-SIGMA-F FACTOR RSBW"/>
    <property type="match status" value="1"/>
</dbReference>
<keyword evidence="4" id="KW-1185">Reference proteome</keyword>
<name>A0A1H3Q3R6_9FIRM</name>
<evidence type="ECO:0000313" key="3">
    <source>
        <dbReference type="EMBL" id="SDZ08027.1"/>
    </source>
</evidence>
<dbReference type="GO" id="GO:0004674">
    <property type="term" value="F:protein serine/threonine kinase activity"/>
    <property type="evidence" value="ECO:0007669"/>
    <property type="project" value="UniProtKB-KW"/>
</dbReference>
<dbReference type="Pfam" id="PF13581">
    <property type="entry name" value="HATPase_c_2"/>
    <property type="match status" value="1"/>
</dbReference>
<sequence>MNFAIKHTIKSDLYEIKSTMDDILERLCQIIKDESLLFDIRLILNELIVNSALHGNHCDKNKLIKLVLEVQDKLVKIEIIDEGCGFVYDKDSYDPLELRCCGRGLVLVDGLSDEFYVNKNKVVSIKYI</sequence>
<dbReference type="AlphaFoldDB" id="A0A1H3Q3R6"/>